<evidence type="ECO:0000313" key="2">
    <source>
        <dbReference type="Proteomes" id="UP001153555"/>
    </source>
</evidence>
<comment type="caution">
    <text evidence="1">The sequence shown here is derived from an EMBL/GenBank/DDBJ whole genome shotgun (WGS) entry which is preliminary data.</text>
</comment>
<accession>A0A9N7RRJ8</accession>
<evidence type="ECO:0000313" key="1">
    <source>
        <dbReference type="EMBL" id="CAA0841720.1"/>
    </source>
</evidence>
<gene>
    <name evidence="1" type="ORF">SHERM_07596</name>
</gene>
<protein>
    <submittedName>
        <fullName evidence="1">Uncharacterized protein</fullName>
    </submittedName>
</protein>
<dbReference type="OrthoDB" id="1862401at2759"/>
<keyword evidence="2" id="KW-1185">Reference proteome</keyword>
<proteinExistence type="predicted"/>
<feature type="non-terminal residue" evidence="1">
    <location>
        <position position="1"/>
    </location>
</feature>
<dbReference type="Proteomes" id="UP001153555">
    <property type="component" value="Unassembled WGS sequence"/>
</dbReference>
<dbReference type="EMBL" id="CACSLK010034598">
    <property type="protein sequence ID" value="CAA0841720.1"/>
    <property type="molecule type" value="Genomic_DNA"/>
</dbReference>
<reference evidence="1" key="1">
    <citation type="submission" date="2019-12" db="EMBL/GenBank/DDBJ databases">
        <authorList>
            <person name="Scholes J."/>
        </authorList>
    </citation>
    <scope>NUCLEOTIDE SEQUENCE</scope>
</reference>
<organism evidence="1 2">
    <name type="scientific">Striga hermonthica</name>
    <name type="common">Purple witchweed</name>
    <name type="synonym">Buchnera hermonthica</name>
    <dbReference type="NCBI Taxonomy" id="68872"/>
    <lineage>
        <taxon>Eukaryota</taxon>
        <taxon>Viridiplantae</taxon>
        <taxon>Streptophyta</taxon>
        <taxon>Embryophyta</taxon>
        <taxon>Tracheophyta</taxon>
        <taxon>Spermatophyta</taxon>
        <taxon>Magnoliopsida</taxon>
        <taxon>eudicotyledons</taxon>
        <taxon>Gunneridae</taxon>
        <taxon>Pentapetalae</taxon>
        <taxon>asterids</taxon>
        <taxon>lamiids</taxon>
        <taxon>Lamiales</taxon>
        <taxon>Orobanchaceae</taxon>
        <taxon>Buchnereae</taxon>
        <taxon>Striga</taxon>
    </lineage>
</organism>
<sequence length="120" mass="13450">KPSNMHALFVLQKNEVEALRNSLSACYLALAHLPSFTVTNCMEFAVVEIKHGKLRCEDVFFTAGKLIGELISNKVNKKELLTDADEWLVKCWPLIGKRTFRVSGSLRFGLGKREVRGGVN</sequence>
<name>A0A9N7RRJ8_STRHE</name>
<dbReference type="AlphaFoldDB" id="A0A9N7RRJ8"/>